<dbReference type="InterPro" id="IPR050346">
    <property type="entry name" value="FMO-like"/>
</dbReference>
<dbReference type="GO" id="GO:0004499">
    <property type="term" value="F:N,N-dimethylaniline monooxygenase activity"/>
    <property type="evidence" value="ECO:0007669"/>
    <property type="project" value="InterPro"/>
</dbReference>
<evidence type="ECO:0000313" key="6">
    <source>
        <dbReference type="EMBL" id="KAK7282938.1"/>
    </source>
</evidence>
<keyword evidence="2 5" id="KW-0285">Flavoprotein</keyword>
<evidence type="ECO:0000256" key="5">
    <source>
        <dbReference type="RuleBase" id="RU361177"/>
    </source>
</evidence>
<dbReference type="AlphaFoldDB" id="A0AAN9IMT3"/>
<dbReference type="Proteomes" id="UP001372338">
    <property type="component" value="Unassembled WGS sequence"/>
</dbReference>
<evidence type="ECO:0000313" key="7">
    <source>
        <dbReference type="Proteomes" id="UP001372338"/>
    </source>
</evidence>
<dbReference type="PROSITE" id="PS51257">
    <property type="entry name" value="PROKAR_LIPOPROTEIN"/>
    <property type="match status" value="1"/>
</dbReference>
<accession>A0AAN9IMT3</accession>
<proteinExistence type="inferred from homology"/>
<dbReference type="EC" id="1.-.-.-" evidence="5"/>
<keyword evidence="3 5" id="KW-0274">FAD</keyword>
<dbReference type="PANTHER" id="PTHR23023">
    <property type="entry name" value="DIMETHYLANILINE MONOOXYGENASE"/>
    <property type="match status" value="1"/>
</dbReference>
<dbReference type="GO" id="GO:0050661">
    <property type="term" value="F:NADP binding"/>
    <property type="evidence" value="ECO:0007669"/>
    <property type="project" value="InterPro"/>
</dbReference>
<comment type="cofactor">
    <cofactor evidence="5">
        <name>FAD</name>
        <dbReference type="ChEBI" id="CHEBI:57692"/>
    </cofactor>
</comment>
<comment type="caution">
    <text evidence="6">The sequence shown here is derived from an EMBL/GenBank/DDBJ whole genome shotgun (WGS) entry which is preliminary data.</text>
</comment>
<name>A0AAN9IMT3_CROPI</name>
<dbReference type="GO" id="GO:0050660">
    <property type="term" value="F:flavin adenine dinucleotide binding"/>
    <property type="evidence" value="ECO:0007669"/>
    <property type="project" value="InterPro"/>
</dbReference>
<sequence>MTTKKVCIIGAGLSGLLACKYILAKGFHPMVFEANSYFPWPSSVTEDFPDQEQVMKYIIDYANHFDLLKYINFNTKVLGIEYEGVRADEMQAWHLWCGTGEPFNSKGKWKVSVLNAHKDTTELAVLGFSEGISNLYNSEMRSRWIAELLDGTFQLPSIEEMKKDVREWKEYMKKYAGQQYYKRTCIAGLNIHYNDLLCKDMGLNPRRKKGVFAELFEPYGPMD</sequence>
<organism evidence="6 7">
    <name type="scientific">Crotalaria pallida</name>
    <name type="common">Smooth rattlebox</name>
    <name type="synonym">Crotalaria striata</name>
    <dbReference type="NCBI Taxonomy" id="3830"/>
    <lineage>
        <taxon>Eukaryota</taxon>
        <taxon>Viridiplantae</taxon>
        <taxon>Streptophyta</taxon>
        <taxon>Embryophyta</taxon>
        <taxon>Tracheophyta</taxon>
        <taxon>Spermatophyta</taxon>
        <taxon>Magnoliopsida</taxon>
        <taxon>eudicotyledons</taxon>
        <taxon>Gunneridae</taxon>
        <taxon>Pentapetalae</taxon>
        <taxon>rosids</taxon>
        <taxon>fabids</taxon>
        <taxon>Fabales</taxon>
        <taxon>Fabaceae</taxon>
        <taxon>Papilionoideae</taxon>
        <taxon>50 kb inversion clade</taxon>
        <taxon>genistoids sensu lato</taxon>
        <taxon>core genistoids</taxon>
        <taxon>Crotalarieae</taxon>
        <taxon>Crotalaria</taxon>
    </lineage>
</organism>
<dbReference type="EMBL" id="JAYWIO010000002">
    <property type="protein sequence ID" value="KAK7282938.1"/>
    <property type="molecule type" value="Genomic_DNA"/>
</dbReference>
<gene>
    <name evidence="6" type="ORF">RIF29_12071</name>
</gene>
<reference evidence="6 7" key="1">
    <citation type="submission" date="2024-01" db="EMBL/GenBank/DDBJ databases">
        <title>The genomes of 5 underutilized Papilionoideae crops provide insights into root nodulation and disease resistanc.</title>
        <authorList>
            <person name="Yuan L."/>
        </authorList>
    </citation>
    <scope>NUCLEOTIDE SEQUENCE [LARGE SCALE GENOMIC DNA]</scope>
    <source>
        <strain evidence="6">ZHUSHIDOU_FW_LH</strain>
        <tissue evidence="6">Leaf</tissue>
    </source>
</reference>
<evidence type="ECO:0000256" key="2">
    <source>
        <dbReference type="ARBA" id="ARBA00022630"/>
    </source>
</evidence>
<evidence type="ECO:0000256" key="3">
    <source>
        <dbReference type="ARBA" id="ARBA00022827"/>
    </source>
</evidence>
<evidence type="ECO:0000256" key="1">
    <source>
        <dbReference type="ARBA" id="ARBA00009183"/>
    </source>
</evidence>
<keyword evidence="4 5" id="KW-0560">Oxidoreductase</keyword>
<keyword evidence="7" id="KW-1185">Reference proteome</keyword>
<protein>
    <recommendedName>
        <fullName evidence="5">Flavin-containing monooxygenase</fullName>
        <ecNumber evidence="5">1.-.-.-</ecNumber>
    </recommendedName>
</protein>
<dbReference type="InterPro" id="IPR020946">
    <property type="entry name" value="Flavin_mOase-like"/>
</dbReference>
<evidence type="ECO:0000256" key="4">
    <source>
        <dbReference type="ARBA" id="ARBA00023002"/>
    </source>
</evidence>
<comment type="similarity">
    <text evidence="1 5">Belongs to the FMO family.</text>
</comment>
<dbReference type="Gene3D" id="3.50.50.60">
    <property type="entry name" value="FAD/NAD(P)-binding domain"/>
    <property type="match status" value="2"/>
</dbReference>
<dbReference type="Pfam" id="PF00743">
    <property type="entry name" value="FMO-like"/>
    <property type="match status" value="2"/>
</dbReference>
<keyword evidence="5" id="KW-0503">Monooxygenase</keyword>
<dbReference type="SUPFAM" id="SSF51905">
    <property type="entry name" value="FAD/NAD(P)-binding domain"/>
    <property type="match status" value="1"/>
</dbReference>
<dbReference type="InterPro" id="IPR036188">
    <property type="entry name" value="FAD/NAD-bd_sf"/>
</dbReference>